<evidence type="ECO:0000256" key="1">
    <source>
        <dbReference type="SAM" id="MobiDB-lite"/>
    </source>
</evidence>
<feature type="region of interest" description="Disordered" evidence="1">
    <location>
        <begin position="19"/>
        <end position="53"/>
    </location>
</feature>
<evidence type="ECO:0000313" key="4">
    <source>
        <dbReference type="Proteomes" id="UP001219518"/>
    </source>
</evidence>
<proteinExistence type="predicted"/>
<gene>
    <name evidence="3" type="ORF">KUF71_001401</name>
</gene>
<protein>
    <submittedName>
        <fullName evidence="3">Uncharacterized protein</fullName>
    </submittedName>
</protein>
<dbReference type="EMBL" id="JAHWGI010001106">
    <property type="protein sequence ID" value="KAK3922605.1"/>
    <property type="molecule type" value="Genomic_DNA"/>
</dbReference>
<keyword evidence="2" id="KW-0732">Signal</keyword>
<reference evidence="3" key="1">
    <citation type="submission" date="2021-07" db="EMBL/GenBank/DDBJ databases">
        <authorList>
            <person name="Catto M.A."/>
            <person name="Jacobson A."/>
            <person name="Kennedy G."/>
            <person name="Labadie P."/>
            <person name="Hunt B.G."/>
            <person name="Srinivasan R."/>
        </authorList>
    </citation>
    <scope>NUCLEOTIDE SEQUENCE</scope>
    <source>
        <strain evidence="3">PL_HMW_Pooled</strain>
        <tissue evidence="3">Head</tissue>
    </source>
</reference>
<comment type="caution">
    <text evidence="3">The sequence shown here is derived from an EMBL/GenBank/DDBJ whole genome shotgun (WGS) entry which is preliminary data.</text>
</comment>
<evidence type="ECO:0000256" key="2">
    <source>
        <dbReference type="SAM" id="SignalP"/>
    </source>
</evidence>
<feature type="region of interest" description="Disordered" evidence="1">
    <location>
        <begin position="76"/>
        <end position="164"/>
    </location>
</feature>
<feature type="chain" id="PRO_5042279189" evidence="2">
    <location>
        <begin position="22"/>
        <end position="277"/>
    </location>
</feature>
<keyword evidence="4" id="KW-1185">Reference proteome</keyword>
<feature type="compositionally biased region" description="Basic and acidic residues" evidence="1">
    <location>
        <begin position="83"/>
        <end position="108"/>
    </location>
</feature>
<name>A0AAE1HL77_9NEOP</name>
<organism evidence="3 4">
    <name type="scientific">Frankliniella fusca</name>
    <dbReference type="NCBI Taxonomy" id="407009"/>
    <lineage>
        <taxon>Eukaryota</taxon>
        <taxon>Metazoa</taxon>
        <taxon>Ecdysozoa</taxon>
        <taxon>Arthropoda</taxon>
        <taxon>Hexapoda</taxon>
        <taxon>Insecta</taxon>
        <taxon>Pterygota</taxon>
        <taxon>Neoptera</taxon>
        <taxon>Paraneoptera</taxon>
        <taxon>Thysanoptera</taxon>
        <taxon>Terebrantia</taxon>
        <taxon>Thripoidea</taxon>
        <taxon>Thripidae</taxon>
        <taxon>Frankliniella</taxon>
    </lineage>
</organism>
<feature type="compositionally biased region" description="Pro residues" evidence="1">
    <location>
        <begin position="123"/>
        <end position="142"/>
    </location>
</feature>
<reference evidence="3" key="2">
    <citation type="journal article" date="2023" name="BMC Genomics">
        <title>Pest status, molecular evolution, and epigenetic factors derived from the genome assembly of Frankliniella fusca, a thysanopteran phytovirus vector.</title>
        <authorList>
            <person name="Catto M.A."/>
            <person name="Labadie P.E."/>
            <person name="Jacobson A.L."/>
            <person name="Kennedy G.G."/>
            <person name="Srinivasan R."/>
            <person name="Hunt B.G."/>
        </authorList>
    </citation>
    <scope>NUCLEOTIDE SEQUENCE</scope>
    <source>
        <strain evidence="3">PL_HMW_Pooled</strain>
    </source>
</reference>
<evidence type="ECO:0000313" key="3">
    <source>
        <dbReference type="EMBL" id="KAK3922605.1"/>
    </source>
</evidence>
<feature type="signal peptide" evidence="2">
    <location>
        <begin position="1"/>
        <end position="21"/>
    </location>
</feature>
<dbReference type="AlphaFoldDB" id="A0AAE1HL77"/>
<accession>A0AAE1HL77</accession>
<dbReference type="Proteomes" id="UP001219518">
    <property type="component" value="Unassembled WGS sequence"/>
</dbReference>
<sequence>MPPLLLLLVTCAAAACQGALAQEHKSGQSRKQTGAEEQEAAGSERLSLVSSSGWRPIIAGGREHRLPRTPSYAAPVSVADLGRSADKDQRNAKRDLSAEHVKEQDSGGRVHVVLPVGTRSPRDPPPSPPPPLPPLPPLPPRAAPWDRPHAAPITEPDDDVESAFGYRYPPPPVLGGPGLGLSPGPSPTAPFWEAAWLRRRERLLQELALPPPLPPPLPPCRCAAVDACLAAGYQQRLQADPYRLGVGPYGLYGAWGRPLHNHNSAPLGAAQLHDNPN</sequence>